<keyword evidence="1" id="KW-0812">Transmembrane</keyword>
<dbReference type="EMBL" id="KU728633">
    <property type="protein sequence ID" value="AMQ66946.1"/>
    <property type="molecule type" value="Genomic_DNA"/>
</dbReference>
<dbReference type="Proteomes" id="UP000201826">
    <property type="component" value="Segment"/>
</dbReference>
<sequence length="62" mass="6410">MTRELASGALQLAGVAAITYGCWLLAPWLGLIIGGVLVLLVGMALDPPARKPRPVAVVGDEQ</sequence>
<dbReference type="RefSeq" id="YP_009303158.1">
    <property type="nucleotide sequence ID" value="NC_031253.1"/>
</dbReference>
<protein>
    <submittedName>
        <fullName evidence="2">Uncharacterized protein</fullName>
    </submittedName>
</protein>
<evidence type="ECO:0000313" key="3">
    <source>
        <dbReference type="Proteomes" id="UP000201826"/>
    </source>
</evidence>
<keyword evidence="3" id="KW-1185">Reference proteome</keyword>
<keyword evidence="1" id="KW-1133">Transmembrane helix</keyword>
<name>A0A142F2D9_9CAUD</name>
<gene>
    <name evidence="2" type="primary">10</name>
    <name evidence="2" type="ORF">SEA_BIPPER_10</name>
</gene>
<proteinExistence type="predicted"/>
<reference evidence="3" key="1">
    <citation type="submission" date="2016-02" db="EMBL/GenBank/DDBJ databases">
        <authorList>
            <person name="Isern S."/>
            <person name="Barcellona C.M."/>
            <person name="Dozier K.D."/>
            <person name="Faust J.M."/>
            <person name="Fedrick A.J."/>
            <person name="Gagliardi L.E."/>
            <person name="Gatt S.M."/>
            <person name="Gleason P.S."/>
            <person name="Gomez E.A."/>
            <person name="Hoffman A.M."/>
            <person name="Jenkins M."/>
            <person name="Jones M.J."/>
            <person name="Lang J.F."/>
            <person name="Lequay S.M."/>
            <person name="Mars P.J."/>
            <person name="Mtchedlidze N."/>
            <person name="Osking Z.B."/>
            <person name="Paul L.M."/>
            <person name="Pica A.N."/>
            <person name="Robison M.D."/>
            <person name="Rodriguez D."/>
            <person name="Rosales K.A."/>
            <person name="Saravis L.E."/>
            <person name="Sisson B.M."/>
            <person name="Tan A.L."/>
            <person name="Voltaire R."/>
            <person name="Michael S.F."/>
            <person name="Warner M.H."/>
            <person name="Bradley K.W."/>
            <person name="Asai D.J."/>
            <person name="Bowman C.A."/>
            <person name="Russell D.A."/>
            <person name="Pope W.H."/>
            <person name="Jacobs-Sera D."/>
            <person name="Hendrix R.W."/>
            <person name="Hatfull G.F."/>
        </authorList>
    </citation>
    <scope>NUCLEOTIDE SEQUENCE [LARGE SCALE GENOMIC DNA]</scope>
</reference>
<organism evidence="2 3">
    <name type="scientific">Mycobacterium phage Bipper</name>
    <dbReference type="NCBI Taxonomy" id="1805457"/>
    <lineage>
        <taxon>Viruses</taxon>
        <taxon>Duplodnaviria</taxon>
        <taxon>Heunggongvirae</taxon>
        <taxon>Uroviricota</taxon>
        <taxon>Caudoviricetes</taxon>
        <taxon>Bippervirus</taxon>
        <taxon>Bippervirus bipper</taxon>
    </lineage>
</organism>
<evidence type="ECO:0000256" key="1">
    <source>
        <dbReference type="SAM" id="Phobius"/>
    </source>
</evidence>
<dbReference type="GeneID" id="29125731"/>
<dbReference type="KEGG" id="vg:29125731"/>
<feature type="transmembrane region" description="Helical" evidence="1">
    <location>
        <begin position="27"/>
        <end position="45"/>
    </location>
</feature>
<evidence type="ECO:0000313" key="2">
    <source>
        <dbReference type="EMBL" id="AMQ66946.1"/>
    </source>
</evidence>
<keyword evidence="1" id="KW-0472">Membrane</keyword>
<dbReference type="PROSITE" id="PS51257">
    <property type="entry name" value="PROKAR_LIPOPROTEIN"/>
    <property type="match status" value="1"/>
</dbReference>
<accession>A0A142F2D9</accession>